<dbReference type="GO" id="GO:0005886">
    <property type="term" value="C:plasma membrane"/>
    <property type="evidence" value="ECO:0007669"/>
    <property type="project" value="UniProtKB-SubCell"/>
</dbReference>
<dbReference type="AlphaFoldDB" id="A0A117J232"/>
<evidence type="ECO:0000313" key="10">
    <source>
        <dbReference type="EMBL" id="WMS19619.1"/>
    </source>
</evidence>
<dbReference type="GO" id="GO:0022857">
    <property type="term" value="F:transmembrane transporter activity"/>
    <property type="evidence" value="ECO:0007669"/>
    <property type="project" value="InterPro"/>
</dbReference>
<evidence type="ECO:0000313" key="9">
    <source>
        <dbReference type="EMBL" id="MBS4893359.1"/>
    </source>
</evidence>
<dbReference type="EMBL" id="CP133463">
    <property type="protein sequence ID" value="WMS19619.1"/>
    <property type="molecule type" value="Genomic_DNA"/>
</dbReference>
<proteinExistence type="inferred from homology"/>
<keyword evidence="6 8" id="KW-0472">Membrane</keyword>
<dbReference type="InterPro" id="IPR003400">
    <property type="entry name" value="ExbD"/>
</dbReference>
<evidence type="ECO:0000256" key="7">
    <source>
        <dbReference type="RuleBase" id="RU003879"/>
    </source>
</evidence>
<dbReference type="PANTHER" id="PTHR30558">
    <property type="entry name" value="EXBD MEMBRANE COMPONENT OF PMF-DRIVEN MACROMOLECULE IMPORT SYSTEM"/>
    <property type="match status" value="1"/>
</dbReference>
<accession>A0A117J232</accession>
<keyword evidence="7" id="KW-0813">Transport</keyword>
<evidence type="ECO:0000256" key="2">
    <source>
        <dbReference type="ARBA" id="ARBA00005811"/>
    </source>
</evidence>
<evidence type="ECO:0000256" key="1">
    <source>
        <dbReference type="ARBA" id="ARBA00004162"/>
    </source>
</evidence>
<comment type="subcellular location">
    <subcellularLocation>
        <location evidence="1">Cell membrane</location>
        <topology evidence="1">Single-pass membrane protein</topology>
    </subcellularLocation>
    <subcellularLocation>
        <location evidence="7">Cell membrane</location>
        <topology evidence="7">Single-pass type II membrane protein</topology>
    </subcellularLocation>
</comment>
<evidence type="ECO:0000256" key="4">
    <source>
        <dbReference type="ARBA" id="ARBA00022692"/>
    </source>
</evidence>
<evidence type="ECO:0000256" key="8">
    <source>
        <dbReference type="SAM" id="Phobius"/>
    </source>
</evidence>
<protein>
    <submittedName>
        <fullName evidence="9">Biopolymer transporter ExbD</fullName>
    </submittedName>
</protein>
<name>A0A117J232_VEIPA</name>
<sequence>MRRRTLGVKKEPTIMIIPMIDIVFFLLVFFMVGTLYMNTEQQIPLNLPSASTSTAKSIEPITITLTTTHTLYIDNQEISSDRLAQEVKSIVTQAPQQAFVIRASKDVYYNDVIELLDMLKVNGAKYISVATERK</sequence>
<dbReference type="Gene3D" id="3.30.420.270">
    <property type="match status" value="1"/>
</dbReference>
<dbReference type="GO" id="GO:0015031">
    <property type="term" value="P:protein transport"/>
    <property type="evidence" value="ECO:0007669"/>
    <property type="project" value="UniProtKB-KW"/>
</dbReference>
<evidence type="ECO:0000256" key="3">
    <source>
        <dbReference type="ARBA" id="ARBA00022475"/>
    </source>
</evidence>
<keyword evidence="4 7" id="KW-0812">Transmembrane</keyword>
<evidence type="ECO:0000313" key="11">
    <source>
        <dbReference type="Proteomes" id="UP000778864"/>
    </source>
</evidence>
<feature type="transmembrane region" description="Helical" evidence="8">
    <location>
        <begin position="12"/>
        <end position="37"/>
    </location>
</feature>
<comment type="similarity">
    <text evidence="2 7">Belongs to the ExbD/TolR family.</text>
</comment>
<keyword evidence="7" id="KW-0653">Protein transport</keyword>
<dbReference type="Proteomes" id="UP000778864">
    <property type="component" value="Unassembled WGS sequence"/>
</dbReference>
<keyword evidence="5 8" id="KW-1133">Transmembrane helix</keyword>
<dbReference type="Proteomes" id="UP001228955">
    <property type="component" value="Chromosome"/>
</dbReference>
<organism evidence="9 11">
    <name type="scientific">Veillonella parvula</name>
    <name type="common">Staphylococcus parvulus</name>
    <dbReference type="NCBI Taxonomy" id="29466"/>
    <lineage>
        <taxon>Bacteria</taxon>
        <taxon>Bacillati</taxon>
        <taxon>Bacillota</taxon>
        <taxon>Negativicutes</taxon>
        <taxon>Veillonellales</taxon>
        <taxon>Veillonellaceae</taxon>
        <taxon>Veillonella</taxon>
    </lineage>
</organism>
<reference evidence="10" key="2">
    <citation type="submission" date="2023-08" db="EMBL/GenBank/DDBJ databases">
        <title>Veillonella_parvula_DSM 2007_complete_genome_hifiasm_Zymo_Research_D6332.</title>
        <authorList>
            <person name="Damerum A."/>
        </authorList>
    </citation>
    <scope>NUCLEOTIDE SEQUENCE</scope>
    <source>
        <strain evidence="10">DSM 2007</strain>
    </source>
</reference>
<evidence type="ECO:0000256" key="5">
    <source>
        <dbReference type="ARBA" id="ARBA00022989"/>
    </source>
</evidence>
<reference evidence="9" key="1">
    <citation type="submission" date="2021-02" db="EMBL/GenBank/DDBJ databases">
        <title>Infant gut strain persistence is associated with maternal origin, phylogeny, and functional potential including surface adhesion and iron acquisition.</title>
        <authorList>
            <person name="Lou Y.C."/>
        </authorList>
    </citation>
    <scope>NUCLEOTIDE SEQUENCE</scope>
    <source>
        <strain evidence="9">L3_108_031G1_dasL3_108_031G1_concoct_20</strain>
    </source>
</reference>
<dbReference type="EMBL" id="JAGZMU010000003">
    <property type="protein sequence ID" value="MBS4893359.1"/>
    <property type="molecule type" value="Genomic_DNA"/>
</dbReference>
<dbReference type="RefSeq" id="WP_004694558.1">
    <property type="nucleotide sequence ID" value="NZ_CACRUG010000006.1"/>
</dbReference>
<keyword evidence="3" id="KW-1003">Cell membrane</keyword>
<dbReference type="Pfam" id="PF02472">
    <property type="entry name" value="ExbD"/>
    <property type="match status" value="1"/>
</dbReference>
<gene>
    <name evidence="9" type="ORF">KHZ90_06220</name>
    <name evidence="10" type="ORF">RDV51_09320</name>
</gene>
<evidence type="ECO:0000256" key="6">
    <source>
        <dbReference type="ARBA" id="ARBA00023136"/>
    </source>
</evidence>